<dbReference type="PANTHER" id="PTHR31549">
    <property type="entry name" value="PROTEIN, PUTATIVE (DUF247)-RELATED-RELATED"/>
    <property type="match status" value="1"/>
</dbReference>
<keyword evidence="4" id="KW-1185">Reference proteome</keyword>
<feature type="region of interest" description="Disordered" evidence="1">
    <location>
        <begin position="1"/>
        <end position="21"/>
    </location>
</feature>
<dbReference type="EMBL" id="WHWC01000014">
    <property type="protein sequence ID" value="KAG8369811.1"/>
    <property type="molecule type" value="Genomic_DNA"/>
</dbReference>
<proteinExistence type="predicted"/>
<evidence type="ECO:0000256" key="2">
    <source>
        <dbReference type="SAM" id="Phobius"/>
    </source>
</evidence>
<feature type="compositionally biased region" description="Basic and acidic residues" evidence="1">
    <location>
        <begin position="67"/>
        <end position="81"/>
    </location>
</feature>
<gene>
    <name evidence="3" type="ORF">BUALT_Bualt14G0052600</name>
</gene>
<keyword evidence="2" id="KW-0812">Transmembrane</keyword>
<keyword evidence="2" id="KW-0472">Membrane</keyword>
<organism evidence="3 4">
    <name type="scientific">Buddleja alternifolia</name>
    <dbReference type="NCBI Taxonomy" id="168488"/>
    <lineage>
        <taxon>Eukaryota</taxon>
        <taxon>Viridiplantae</taxon>
        <taxon>Streptophyta</taxon>
        <taxon>Embryophyta</taxon>
        <taxon>Tracheophyta</taxon>
        <taxon>Spermatophyta</taxon>
        <taxon>Magnoliopsida</taxon>
        <taxon>eudicotyledons</taxon>
        <taxon>Gunneridae</taxon>
        <taxon>Pentapetalae</taxon>
        <taxon>asterids</taxon>
        <taxon>lamiids</taxon>
        <taxon>Lamiales</taxon>
        <taxon>Scrophulariaceae</taxon>
        <taxon>Buddlejeae</taxon>
        <taxon>Buddleja</taxon>
    </lineage>
</organism>
<dbReference type="InterPro" id="IPR004158">
    <property type="entry name" value="DUF247_pln"/>
</dbReference>
<keyword evidence="2" id="KW-1133">Transmembrane helix</keyword>
<sequence length="547" mass="62402">MSSSKYKQITNDELELPPLVESSEKLKRRICRCPTIIEQKESAEPPGETSAQQEISDTTSQQRSKKPGNDSHVREASSDNNKVRKLEDSLVRFGPLYSSVDQPSVEATKHKAWDHVLKKSTEESVTKERKVEQEAVTKEKYLSALRKVEQEAKEAYSDKITGIGSKFRWTMIKDGCFFLQLALSILGSSPEHLGYQSNDPVFGRKQNKKDVKKWIEAMFFPGNQIPLVVLHELMNQQYFQGVLAKRKWDPSQSDLCKKVFYEFLVLPAAARKMSNHGLCIRKEINGDHQHQPSDLLHGLQKLVLGPVPHGHLSNEYDVDGDGVDLEANEEETGRIFPTTIDVDDDQGGASPGEIRLRIIDNSISISNSTIDDRKRIFPCATELKRAGIRIKKLKNGGGVRSINFTSWYFWAYLYLPSFPVDDNTETLFRNLKTYEISQQFGKHRREVSSYLRVMSDIVQTQRDVKLLKEKYIIVGKSDDAEKLPGILNRLSSSEEIRLTHEFRLLRSQIRDYSSPLIHYKSILNIVVFLTVVQAFFAILAYVRPPPN</sequence>
<dbReference type="Pfam" id="PF03140">
    <property type="entry name" value="DUF247"/>
    <property type="match status" value="1"/>
</dbReference>
<dbReference type="Proteomes" id="UP000826271">
    <property type="component" value="Unassembled WGS sequence"/>
</dbReference>
<feature type="compositionally biased region" description="Polar residues" evidence="1">
    <location>
        <begin position="1"/>
        <end position="11"/>
    </location>
</feature>
<dbReference type="PANTHER" id="PTHR31549:SF88">
    <property type="entry name" value="DUF4220 DOMAIN-CONTAINING PROTEIN"/>
    <property type="match status" value="1"/>
</dbReference>
<feature type="transmembrane region" description="Helical" evidence="2">
    <location>
        <begin position="522"/>
        <end position="542"/>
    </location>
</feature>
<evidence type="ECO:0000256" key="1">
    <source>
        <dbReference type="SAM" id="MobiDB-lite"/>
    </source>
</evidence>
<feature type="region of interest" description="Disordered" evidence="1">
    <location>
        <begin position="37"/>
        <end position="81"/>
    </location>
</feature>
<evidence type="ECO:0000313" key="3">
    <source>
        <dbReference type="EMBL" id="KAG8369811.1"/>
    </source>
</evidence>
<accession>A0AAV6WP43</accession>
<protein>
    <submittedName>
        <fullName evidence="3">Uncharacterized protein</fullName>
    </submittedName>
</protein>
<name>A0AAV6WP43_9LAMI</name>
<reference evidence="3" key="1">
    <citation type="submission" date="2019-10" db="EMBL/GenBank/DDBJ databases">
        <authorList>
            <person name="Zhang R."/>
            <person name="Pan Y."/>
            <person name="Wang J."/>
            <person name="Ma R."/>
            <person name="Yu S."/>
        </authorList>
    </citation>
    <scope>NUCLEOTIDE SEQUENCE</scope>
    <source>
        <strain evidence="3">LA-IB0</strain>
        <tissue evidence="3">Leaf</tissue>
    </source>
</reference>
<dbReference type="AlphaFoldDB" id="A0AAV6WP43"/>
<evidence type="ECO:0000313" key="4">
    <source>
        <dbReference type="Proteomes" id="UP000826271"/>
    </source>
</evidence>
<feature type="compositionally biased region" description="Polar residues" evidence="1">
    <location>
        <begin position="49"/>
        <end position="62"/>
    </location>
</feature>
<comment type="caution">
    <text evidence="3">The sequence shown here is derived from an EMBL/GenBank/DDBJ whole genome shotgun (WGS) entry which is preliminary data.</text>
</comment>